<feature type="signal peptide" evidence="2">
    <location>
        <begin position="1"/>
        <end position="29"/>
    </location>
</feature>
<protein>
    <submittedName>
        <fullName evidence="3">DUF1302 domain-containing protein</fullName>
    </submittedName>
</protein>
<dbReference type="KEGG" id="xba:C7S18_00490"/>
<evidence type="ECO:0000256" key="1">
    <source>
        <dbReference type="SAM" id="MobiDB-lite"/>
    </source>
</evidence>
<dbReference type="EMBL" id="CP027860">
    <property type="protein sequence ID" value="AVP95764.1"/>
    <property type="molecule type" value="Genomic_DNA"/>
</dbReference>
<keyword evidence="2" id="KW-0732">Signal</keyword>
<sequence>MKANNHSLRVRRPLLGRAVLFALASGAFAQAQAVDFTFGDDWSGSVQTQLSYGVSMRVEERDDELVGLANINPLIGLQPLSAQLTAPGRFSVNSDDGNLNYDDGDFFSNAVKATSELSLNYRENMGAFVRASYFYDFENNDRRELGKFAKQKVGKDFQLLDAFVFWNFDVSGHDGSLRLGRQVVSWGESTFIQNGINVINPVDVSKLRVAGSELKEAFLPVEMLYTTFNFTENLSAEALYMFEFEQTEPDPVGTYFSTNDFATLDGEFVMLNFGRNNEPASFAACQRGLVPASNALEFANCSAAVGRAPDRYASDSGQYGFAVRYFADQLMSTEFGFYFLNYHSRLPLISGIAITNTAPSSGRYFVEYPEDIKLYGVSFNTTLGDTGVALQGELSHRDNMPLQVDDVELLFTALSPLNNLIPAEYLRFRSQLGQVLPGEEIRGWERHEVSQLQFTATKVFGPGNFLRADQISLVGEVGGTEVWDLPDPGTLRYQGDGTDTGGGPDTATGGSGRNPVTQIEGFPTPFSWGYRVAARADYPNAFGSSFTMSPRVAFNHDVNGITPGPGGNFIEDRRSLTLGVEANYLNKWIGDISYTRFSGAGNLNLIHDRDFVSFTVKYSF</sequence>
<feature type="region of interest" description="Disordered" evidence="1">
    <location>
        <begin position="491"/>
        <end position="516"/>
    </location>
</feature>
<reference evidence="3 4" key="1">
    <citation type="submission" date="2018-03" db="EMBL/GenBank/DDBJ databases">
        <title>Ahniella affigens gen. nov., sp. nov., a gammaproteobacterium isolated from sandy soil near a stream.</title>
        <authorList>
            <person name="Ko Y."/>
            <person name="Kim J.-H."/>
        </authorList>
    </citation>
    <scope>NUCLEOTIDE SEQUENCE [LARGE SCALE GENOMIC DNA]</scope>
    <source>
        <strain evidence="3 4">D13</strain>
    </source>
</reference>
<evidence type="ECO:0000256" key="2">
    <source>
        <dbReference type="SAM" id="SignalP"/>
    </source>
</evidence>
<dbReference type="RefSeq" id="WP_106889693.1">
    <property type="nucleotide sequence ID" value="NZ_CP027860.1"/>
</dbReference>
<dbReference type="OrthoDB" id="7000272at2"/>
<organism evidence="3 4">
    <name type="scientific">Ahniella affigens</name>
    <dbReference type="NCBI Taxonomy" id="2021234"/>
    <lineage>
        <taxon>Bacteria</taxon>
        <taxon>Pseudomonadati</taxon>
        <taxon>Pseudomonadota</taxon>
        <taxon>Gammaproteobacteria</taxon>
        <taxon>Lysobacterales</taxon>
        <taxon>Rhodanobacteraceae</taxon>
        <taxon>Ahniella</taxon>
    </lineage>
</organism>
<evidence type="ECO:0000313" key="3">
    <source>
        <dbReference type="EMBL" id="AVP95764.1"/>
    </source>
</evidence>
<proteinExistence type="predicted"/>
<feature type="chain" id="PRO_5015194817" evidence="2">
    <location>
        <begin position="30"/>
        <end position="620"/>
    </location>
</feature>
<evidence type="ECO:0000313" key="4">
    <source>
        <dbReference type="Proteomes" id="UP000241074"/>
    </source>
</evidence>
<keyword evidence="4" id="KW-1185">Reference proteome</keyword>
<dbReference type="Proteomes" id="UP000241074">
    <property type="component" value="Chromosome"/>
</dbReference>
<dbReference type="InterPro" id="IPR010727">
    <property type="entry name" value="DUF1302"/>
</dbReference>
<reference evidence="3 4" key="2">
    <citation type="submission" date="2018-03" db="EMBL/GenBank/DDBJ databases">
        <authorList>
            <person name="Keele B.F."/>
        </authorList>
    </citation>
    <scope>NUCLEOTIDE SEQUENCE [LARGE SCALE GENOMIC DNA]</scope>
    <source>
        <strain evidence="3 4">D13</strain>
    </source>
</reference>
<feature type="compositionally biased region" description="Gly residues" evidence="1">
    <location>
        <begin position="498"/>
        <end position="512"/>
    </location>
</feature>
<dbReference type="AlphaFoldDB" id="A0A2P1PLP4"/>
<name>A0A2P1PLP4_9GAMM</name>
<gene>
    <name evidence="3" type="ORF">C7S18_00490</name>
</gene>
<accession>A0A2P1PLP4</accession>
<dbReference type="Pfam" id="PF06980">
    <property type="entry name" value="DUF1302"/>
    <property type="match status" value="1"/>
</dbReference>